<feature type="domain" description="C2H2-type" evidence="11">
    <location>
        <begin position="65"/>
        <end position="95"/>
    </location>
</feature>
<feature type="compositionally biased region" description="Basic residues" evidence="10">
    <location>
        <begin position="303"/>
        <end position="321"/>
    </location>
</feature>
<dbReference type="GO" id="GO:0000978">
    <property type="term" value="F:RNA polymerase II cis-regulatory region sequence-specific DNA binding"/>
    <property type="evidence" value="ECO:0007669"/>
    <property type="project" value="TreeGrafter"/>
</dbReference>
<keyword evidence="7" id="KW-0539">Nucleus</keyword>
<keyword evidence="3" id="KW-0677">Repeat</keyword>
<evidence type="ECO:0000259" key="11">
    <source>
        <dbReference type="PROSITE" id="PS50157"/>
    </source>
</evidence>
<dbReference type="GO" id="GO:0000981">
    <property type="term" value="F:DNA-binding transcription factor activity, RNA polymerase II-specific"/>
    <property type="evidence" value="ECO:0007669"/>
    <property type="project" value="TreeGrafter"/>
</dbReference>
<dbReference type="GO" id="GO:0008270">
    <property type="term" value="F:zinc ion binding"/>
    <property type="evidence" value="ECO:0007669"/>
    <property type="project" value="UniProtKB-KW"/>
</dbReference>
<dbReference type="GO" id="GO:0005634">
    <property type="term" value="C:nucleus"/>
    <property type="evidence" value="ECO:0007669"/>
    <property type="project" value="UniProtKB-SubCell"/>
</dbReference>
<dbReference type="AlphaFoldDB" id="B3NW81"/>
<feature type="compositionally biased region" description="Basic residues" evidence="10">
    <location>
        <begin position="332"/>
        <end position="348"/>
    </location>
</feature>
<name>B3NW81_DROER</name>
<dbReference type="EMBL" id="CH954180">
    <property type="protein sequence ID" value="EDV46420.1"/>
    <property type="molecule type" value="Genomic_DNA"/>
</dbReference>
<dbReference type="eggNOG" id="KOG1721">
    <property type="taxonomic scope" value="Eukaryota"/>
</dbReference>
<dbReference type="SMART" id="SM00355">
    <property type="entry name" value="ZnF_C2H2"/>
    <property type="match status" value="9"/>
</dbReference>
<dbReference type="PROSITE" id="PS00028">
    <property type="entry name" value="ZINC_FINGER_C2H2_1"/>
    <property type="match status" value="8"/>
</dbReference>
<evidence type="ECO:0000256" key="3">
    <source>
        <dbReference type="ARBA" id="ARBA00022737"/>
    </source>
</evidence>
<dbReference type="PANTHER" id="PTHR24388:SF54">
    <property type="entry name" value="PROTEIN ESCARGOT"/>
    <property type="match status" value="1"/>
</dbReference>
<keyword evidence="4 9" id="KW-0863">Zinc-finger</keyword>
<dbReference type="KEGG" id="der:6550027"/>
<dbReference type="InterPro" id="IPR036236">
    <property type="entry name" value="Znf_C2H2_sf"/>
</dbReference>
<feature type="domain" description="C2H2-type" evidence="11">
    <location>
        <begin position="215"/>
        <end position="243"/>
    </location>
</feature>
<evidence type="ECO:0000313" key="12">
    <source>
        <dbReference type="EMBL" id="EDV46420.1"/>
    </source>
</evidence>
<evidence type="ECO:0000256" key="8">
    <source>
        <dbReference type="ARBA" id="ARBA00037948"/>
    </source>
</evidence>
<feature type="domain" description="C2H2-type" evidence="11">
    <location>
        <begin position="281"/>
        <end position="311"/>
    </location>
</feature>
<evidence type="ECO:0000313" key="13">
    <source>
        <dbReference type="Proteomes" id="UP000008711"/>
    </source>
</evidence>
<dbReference type="HOGENOM" id="CLU_002678_91_0_1"/>
<evidence type="ECO:0000256" key="9">
    <source>
        <dbReference type="PROSITE-ProRule" id="PRU00042"/>
    </source>
</evidence>
<keyword evidence="2" id="KW-0479">Metal-binding</keyword>
<feature type="domain" description="C2H2-type" evidence="11">
    <location>
        <begin position="251"/>
        <end position="281"/>
    </location>
</feature>
<dbReference type="InterPro" id="IPR013087">
    <property type="entry name" value="Znf_C2H2_type"/>
</dbReference>
<reference evidence="12 13" key="2">
    <citation type="journal article" date="2008" name="Bioinformatics">
        <title>Assembly reconciliation.</title>
        <authorList>
            <person name="Zimin A.V."/>
            <person name="Smith D.R."/>
            <person name="Sutton G."/>
            <person name="Yorke J.A."/>
        </authorList>
    </citation>
    <scope>NUCLEOTIDE SEQUENCE [LARGE SCALE GENOMIC DNA]</scope>
    <source>
        <strain evidence="12 13">TSC#14021-0224.01</strain>
    </source>
</reference>
<protein>
    <recommendedName>
        <fullName evidence="11">C2H2-type domain-containing protein</fullName>
    </recommendedName>
</protein>
<dbReference type="PhylomeDB" id="B3NW81"/>
<proteinExistence type="inferred from homology"/>
<keyword evidence="13" id="KW-1185">Reference proteome</keyword>
<organism evidence="12 13">
    <name type="scientific">Drosophila erecta</name>
    <name type="common">Fruit fly</name>
    <dbReference type="NCBI Taxonomy" id="7220"/>
    <lineage>
        <taxon>Eukaryota</taxon>
        <taxon>Metazoa</taxon>
        <taxon>Ecdysozoa</taxon>
        <taxon>Arthropoda</taxon>
        <taxon>Hexapoda</taxon>
        <taxon>Insecta</taxon>
        <taxon>Pterygota</taxon>
        <taxon>Neoptera</taxon>
        <taxon>Endopterygota</taxon>
        <taxon>Diptera</taxon>
        <taxon>Brachycera</taxon>
        <taxon>Muscomorpha</taxon>
        <taxon>Ephydroidea</taxon>
        <taxon>Drosophilidae</taxon>
        <taxon>Drosophila</taxon>
        <taxon>Sophophora</taxon>
    </lineage>
</organism>
<evidence type="ECO:0000256" key="5">
    <source>
        <dbReference type="ARBA" id="ARBA00022833"/>
    </source>
</evidence>
<sequence>MPPGTEIASGSDTETALEEFKQREGRRNSTGSAKYTCSMPNCEATFKRLDLLDRHEYHHTGIRKHACSYEGCDKTYSIVTHLKRHLRSTHERPEAATKKTVKCALEECSKMFISVSNMTRHMRETHENPRVYPCSHCSAKFSQKLKLKRHEIREHSLEYPYSCSKCSRGFYQEWQRQSHEPSCKLYECPGCPLKFDKWTLYTKHCRDTSHGKNRHKCDRCESAFDKPSELKRHLVVKHKEAADKDEGASSFACSEEGCGKSYSYLRNLRQHMLTAHSGRRFECQALDCGRCFSSAQNLAKHLLRGHKDGKKKKDLKPKKGKSKDVEGGKLKSPSRKRRRDAGRSKHSRLSKLACLQLDKEEDEAVRERQPLALEKITQSLKDYPIEELLAQTLQDEEDVVQA</sequence>
<evidence type="ECO:0000256" key="6">
    <source>
        <dbReference type="ARBA" id="ARBA00023125"/>
    </source>
</evidence>
<dbReference type="OrthoDB" id="2687452at2759"/>
<feature type="domain" description="C2H2-type" evidence="11">
    <location>
        <begin position="132"/>
        <end position="160"/>
    </location>
</feature>
<dbReference type="Proteomes" id="UP000008711">
    <property type="component" value="Unassembled WGS sequence"/>
</dbReference>
<evidence type="ECO:0000256" key="1">
    <source>
        <dbReference type="ARBA" id="ARBA00004123"/>
    </source>
</evidence>
<evidence type="ECO:0000256" key="7">
    <source>
        <dbReference type="ARBA" id="ARBA00023242"/>
    </source>
</evidence>
<feature type="domain" description="C2H2-type" evidence="11">
    <location>
        <begin position="35"/>
        <end position="64"/>
    </location>
</feature>
<evidence type="ECO:0000256" key="10">
    <source>
        <dbReference type="SAM" id="MobiDB-lite"/>
    </source>
</evidence>
<dbReference type="Pfam" id="PF00096">
    <property type="entry name" value="zf-C2H2"/>
    <property type="match status" value="3"/>
</dbReference>
<keyword evidence="5" id="KW-0862">Zinc</keyword>
<dbReference type="Gene3D" id="3.30.160.60">
    <property type="entry name" value="Classic Zinc Finger"/>
    <property type="match status" value="6"/>
</dbReference>
<dbReference type="PANTHER" id="PTHR24388">
    <property type="entry name" value="ZINC FINGER PROTEIN"/>
    <property type="match status" value="1"/>
</dbReference>
<comment type="subcellular location">
    <subcellularLocation>
        <location evidence="1">Nucleus</location>
    </subcellularLocation>
</comment>
<gene>
    <name evidence="12" type="primary">Dere\GG18225</name>
    <name evidence="12" type="synonym">dere_GLEANR_3082</name>
    <name evidence="12" type="synonym">GG18225</name>
    <name evidence="12" type="ORF">Dere_GG18225</name>
</gene>
<dbReference type="OMA" id="YTKHCRD"/>
<dbReference type="InterPro" id="IPR050527">
    <property type="entry name" value="Snail/Krueppel_Znf"/>
</dbReference>
<evidence type="ECO:0000256" key="2">
    <source>
        <dbReference type="ARBA" id="ARBA00022723"/>
    </source>
</evidence>
<feature type="region of interest" description="Disordered" evidence="10">
    <location>
        <begin position="303"/>
        <end position="348"/>
    </location>
</feature>
<feature type="domain" description="C2H2-type" evidence="11">
    <location>
        <begin position="101"/>
        <end position="131"/>
    </location>
</feature>
<comment type="similarity">
    <text evidence="8">Belongs to the snail C2H2-type zinc-finger protein family.</text>
</comment>
<dbReference type="SUPFAM" id="SSF57667">
    <property type="entry name" value="beta-beta-alpha zinc fingers"/>
    <property type="match status" value="4"/>
</dbReference>
<accession>B3NW81</accession>
<reference evidence="12 13" key="1">
    <citation type="journal article" date="2007" name="Nature">
        <title>Evolution of genes and genomes on the Drosophila phylogeny.</title>
        <authorList>
            <consortium name="Drosophila 12 Genomes Consortium"/>
            <person name="Clark A.G."/>
            <person name="Eisen M.B."/>
            <person name="Smith D.R."/>
            <person name="Bergman C.M."/>
            <person name="Oliver B."/>
            <person name="Markow T.A."/>
            <person name="Kaufman T.C."/>
            <person name="Kellis M."/>
            <person name="Gelbart W."/>
            <person name="Iyer V.N."/>
            <person name="Pollard D.A."/>
            <person name="Sackton T.B."/>
            <person name="Larracuente A.M."/>
            <person name="Singh N.D."/>
            <person name="Abad J.P."/>
            <person name="Abt D.N."/>
            <person name="Adryan B."/>
            <person name="Aguade M."/>
            <person name="Akashi H."/>
            <person name="Anderson W.W."/>
            <person name="Aquadro C.F."/>
            <person name="Ardell D.H."/>
            <person name="Arguello R."/>
            <person name="Artieri C.G."/>
            <person name="Barbash D.A."/>
            <person name="Barker D."/>
            <person name="Barsanti P."/>
            <person name="Batterham P."/>
            <person name="Batzoglou S."/>
            <person name="Begun D."/>
            <person name="Bhutkar A."/>
            <person name="Blanco E."/>
            <person name="Bosak S.A."/>
            <person name="Bradley R.K."/>
            <person name="Brand A.D."/>
            <person name="Brent M.R."/>
            <person name="Brooks A.N."/>
            <person name="Brown R.H."/>
            <person name="Butlin R.K."/>
            <person name="Caggese C."/>
            <person name="Calvi B.R."/>
            <person name="Bernardo de Carvalho A."/>
            <person name="Caspi A."/>
            <person name="Castrezana S."/>
            <person name="Celniker S.E."/>
            <person name="Chang J.L."/>
            <person name="Chapple C."/>
            <person name="Chatterji S."/>
            <person name="Chinwalla A."/>
            <person name="Civetta A."/>
            <person name="Clifton S.W."/>
            <person name="Comeron J.M."/>
            <person name="Costello J.C."/>
            <person name="Coyne J.A."/>
            <person name="Daub J."/>
            <person name="David R.G."/>
            <person name="Delcher A.L."/>
            <person name="Delehaunty K."/>
            <person name="Do C.B."/>
            <person name="Ebling H."/>
            <person name="Edwards K."/>
            <person name="Eickbush T."/>
            <person name="Evans J.D."/>
            <person name="Filipski A."/>
            <person name="Findeiss S."/>
            <person name="Freyhult E."/>
            <person name="Fulton L."/>
            <person name="Fulton R."/>
            <person name="Garcia A.C."/>
            <person name="Gardiner A."/>
            <person name="Garfield D.A."/>
            <person name="Garvin B.E."/>
            <person name="Gibson G."/>
            <person name="Gilbert D."/>
            <person name="Gnerre S."/>
            <person name="Godfrey J."/>
            <person name="Good R."/>
            <person name="Gotea V."/>
            <person name="Gravely B."/>
            <person name="Greenberg A.J."/>
            <person name="Griffiths-Jones S."/>
            <person name="Gross S."/>
            <person name="Guigo R."/>
            <person name="Gustafson E.A."/>
            <person name="Haerty W."/>
            <person name="Hahn M.W."/>
            <person name="Halligan D.L."/>
            <person name="Halpern A.L."/>
            <person name="Halter G.M."/>
            <person name="Han M.V."/>
            <person name="Heger A."/>
            <person name="Hillier L."/>
            <person name="Hinrichs A.S."/>
            <person name="Holmes I."/>
            <person name="Hoskins R.A."/>
            <person name="Hubisz M.J."/>
            <person name="Hultmark D."/>
            <person name="Huntley M.A."/>
            <person name="Jaffe D.B."/>
            <person name="Jagadeeshan S."/>
            <person name="Jeck W.R."/>
            <person name="Johnson J."/>
            <person name="Jones C.D."/>
            <person name="Jordan W.C."/>
            <person name="Karpen G.H."/>
            <person name="Kataoka E."/>
            <person name="Keightley P.D."/>
            <person name="Kheradpour P."/>
            <person name="Kirkness E.F."/>
            <person name="Koerich L.B."/>
            <person name="Kristiansen K."/>
            <person name="Kudrna D."/>
            <person name="Kulathinal R.J."/>
            <person name="Kumar S."/>
            <person name="Kwok R."/>
            <person name="Lander E."/>
            <person name="Langley C.H."/>
            <person name="Lapoint R."/>
            <person name="Lazzaro B.P."/>
            <person name="Lee S.J."/>
            <person name="Levesque L."/>
            <person name="Li R."/>
            <person name="Lin C.F."/>
            <person name="Lin M.F."/>
            <person name="Lindblad-Toh K."/>
            <person name="Llopart A."/>
            <person name="Long M."/>
            <person name="Low L."/>
            <person name="Lozovsky E."/>
            <person name="Lu J."/>
            <person name="Luo M."/>
            <person name="Machado C.A."/>
            <person name="Makalowski W."/>
            <person name="Marzo M."/>
            <person name="Matsuda M."/>
            <person name="Matzkin L."/>
            <person name="McAllister B."/>
            <person name="McBride C.S."/>
            <person name="McKernan B."/>
            <person name="McKernan K."/>
            <person name="Mendez-Lago M."/>
            <person name="Minx P."/>
            <person name="Mollenhauer M.U."/>
            <person name="Montooth K."/>
            <person name="Mount S.M."/>
            <person name="Mu X."/>
            <person name="Myers E."/>
            <person name="Negre B."/>
            <person name="Newfeld S."/>
            <person name="Nielsen R."/>
            <person name="Noor M.A."/>
            <person name="O'Grady P."/>
            <person name="Pachter L."/>
            <person name="Papaceit M."/>
            <person name="Parisi M.J."/>
            <person name="Parisi M."/>
            <person name="Parts L."/>
            <person name="Pedersen J.S."/>
            <person name="Pesole G."/>
            <person name="Phillippy A.M."/>
            <person name="Ponting C.P."/>
            <person name="Pop M."/>
            <person name="Porcelli D."/>
            <person name="Powell J.R."/>
            <person name="Prohaska S."/>
            <person name="Pruitt K."/>
            <person name="Puig M."/>
            <person name="Quesneville H."/>
            <person name="Ram K.R."/>
            <person name="Rand D."/>
            <person name="Rasmussen M.D."/>
            <person name="Reed L.K."/>
            <person name="Reenan R."/>
            <person name="Reily A."/>
            <person name="Remington K.A."/>
            <person name="Rieger T.T."/>
            <person name="Ritchie M.G."/>
            <person name="Robin C."/>
            <person name="Rogers Y.H."/>
            <person name="Rohde C."/>
            <person name="Rozas J."/>
            <person name="Rubenfield M.J."/>
            <person name="Ruiz A."/>
            <person name="Russo S."/>
            <person name="Salzberg S.L."/>
            <person name="Sanchez-Gracia A."/>
            <person name="Saranga D.J."/>
            <person name="Sato H."/>
            <person name="Schaeffer S.W."/>
            <person name="Schatz M.C."/>
            <person name="Schlenke T."/>
            <person name="Schwartz R."/>
            <person name="Segarra C."/>
            <person name="Singh R.S."/>
            <person name="Sirot L."/>
            <person name="Sirota M."/>
            <person name="Sisneros N.B."/>
            <person name="Smith C.D."/>
            <person name="Smith T.F."/>
            <person name="Spieth J."/>
            <person name="Stage D.E."/>
            <person name="Stark A."/>
            <person name="Stephan W."/>
            <person name="Strausberg R.L."/>
            <person name="Strempel S."/>
            <person name="Sturgill D."/>
            <person name="Sutton G."/>
            <person name="Sutton G.G."/>
            <person name="Tao W."/>
            <person name="Teichmann S."/>
            <person name="Tobari Y.N."/>
            <person name="Tomimura Y."/>
            <person name="Tsolas J.M."/>
            <person name="Valente V.L."/>
            <person name="Venter E."/>
            <person name="Venter J.C."/>
            <person name="Vicario S."/>
            <person name="Vieira F.G."/>
            <person name="Vilella A.J."/>
            <person name="Villasante A."/>
            <person name="Walenz B."/>
            <person name="Wang J."/>
            <person name="Wasserman M."/>
            <person name="Watts T."/>
            <person name="Wilson D."/>
            <person name="Wilson R.K."/>
            <person name="Wing R.A."/>
            <person name="Wolfner M.F."/>
            <person name="Wong A."/>
            <person name="Wong G.K."/>
            <person name="Wu C.I."/>
            <person name="Wu G."/>
            <person name="Yamamoto D."/>
            <person name="Yang H.P."/>
            <person name="Yang S.P."/>
            <person name="Yorke J.A."/>
            <person name="Yoshida K."/>
            <person name="Zdobnov E."/>
            <person name="Zhang P."/>
            <person name="Zhang Y."/>
            <person name="Zimin A.V."/>
            <person name="Baldwin J."/>
            <person name="Abdouelleil A."/>
            <person name="Abdulkadir J."/>
            <person name="Abebe A."/>
            <person name="Abera B."/>
            <person name="Abreu J."/>
            <person name="Acer S.C."/>
            <person name="Aftuck L."/>
            <person name="Alexander A."/>
            <person name="An P."/>
            <person name="Anderson E."/>
            <person name="Anderson S."/>
            <person name="Arachi H."/>
            <person name="Azer M."/>
            <person name="Bachantsang P."/>
            <person name="Barry A."/>
            <person name="Bayul T."/>
            <person name="Berlin A."/>
            <person name="Bessette D."/>
            <person name="Bloom T."/>
            <person name="Blye J."/>
            <person name="Boguslavskiy L."/>
            <person name="Bonnet C."/>
            <person name="Boukhgalter B."/>
            <person name="Bourzgui I."/>
            <person name="Brown A."/>
            <person name="Cahill P."/>
            <person name="Channer S."/>
            <person name="Cheshatsang Y."/>
            <person name="Chuda L."/>
            <person name="Citroen M."/>
            <person name="Collymore A."/>
            <person name="Cooke P."/>
            <person name="Costello M."/>
            <person name="D'Aco K."/>
            <person name="Daza R."/>
            <person name="De Haan G."/>
            <person name="DeGray S."/>
            <person name="DeMaso C."/>
            <person name="Dhargay N."/>
            <person name="Dooley K."/>
            <person name="Dooley E."/>
            <person name="Doricent M."/>
            <person name="Dorje P."/>
            <person name="Dorjee K."/>
            <person name="Dupes A."/>
            <person name="Elong R."/>
            <person name="Falk J."/>
            <person name="Farina A."/>
            <person name="Faro S."/>
            <person name="Ferguson D."/>
            <person name="Fisher S."/>
            <person name="Foley C.D."/>
            <person name="Franke A."/>
            <person name="Friedrich D."/>
            <person name="Gadbois L."/>
            <person name="Gearin G."/>
            <person name="Gearin C.R."/>
            <person name="Giannoukos G."/>
            <person name="Goode T."/>
            <person name="Graham J."/>
            <person name="Grandbois E."/>
            <person name="Grewal S."/>
            <person name="Gyaltsen K."/>
            <person name="Hafez N."/>
            <person name="Hagos B."/>
            <person name="Hall J."/>
            <person name="Henson C."/>
            <person name="Hollinger A."/>
            <person name="Honan T."/>
            <person name="Huard M.D."/>
            <person name="Hughes L."/>
            <person name="Hurhula B."/>
            <person name="Husby M.E."/>
            <person name="Kamat A."/>
            <person name="Kanga B."/>
            <person name="Kashin S."/>
            <person name="Khazanovich D."/>
            <person name="Kisner P."/>
            <person name="Lance K."/>
            <person name="Lara M."/>
            <person name="Lee W."/>
            <person name="Lennon N."/>
            <person name="Letendre F."/>
            <person name="LeVine R."/>
            <person name="Lipovsky A."/>
            <person name="Liu X."/>
            <person name="Liu J."/>
            <person name="Liu S."/>
            <person name="Lokyitsang T."/>
            <person name="Lokyitsang Y."/>
            <person name="Lubonja R."/>
            <person name="Lui A."/>
            <person name="MacDonald P."/>
            <person name="Magnisalis V."/>
            <person name="Maru K."/>
            <person name="Matthews C."/>
            <person name="McCusker W."/>
            <person name="McDonough S."/>
            <person name="Mehta T."/>
            <person name="Meldrim J."/>
            <person name="Meneus L."/>
            <person name="Mihai O."/>
            <person name="Mihalev A."/>
            <person name="Mihova T."/>
            <person name="Mittelman R."/>
            <person name="Mlenga V."/>
            <person name="Montmayeur A."/>
            <person name="Mulrain L."/>
            <person name="Navidi A."/>
            <person name="Naylor J."/>
            <person name="Negash T."/>
            <person name="Nguyen T."/>
            <person name="Nguyen N."/>
            <person name="Nicol R."/>
            <person name="Norbu C."/>
            <person name="Norbu N."/>
            <person name="Novod N."/>
            <person name="O'Neill B."/>
            <person name="Osman S."/>
            <person name="Markiewicz E."/>
            <person name="Oyono O.L."/>
            <person name="Patti C."/>
            <person name="Phunkhang P."/>
            <person name="Pierre F."/>
            <person name="Priest M."/>
            <person name="Raghuraman S."/>
            <person name="Rege F."/>
            <person name="Reyes R."/>
            <person name="Rise C."/>
            <person name="Rogov P."/>
            <person name="Ross K."/>
            <person name="Ryan E."/>
            <person name="Settipalli S."/>
            <person name="Shea T."/>
            <person name="Sherpa N."/>
            <person name="Shi L."/>
            <person name="Shih D."/>
            <person name="Sparrow T."/>
            <person name="Spaulding J."/>
            <person name="Stalker J."/>
            <person name="Stange-Thomann N."/>
            <person name="Stavropoulos S."/>
            <person name="Stone C."/>
            <person name="Strader C."/>
            <person name="Tesfaye S."/>
            <person name="Thomson T."/>
            <person name="Thoulutsang Y."/>
            <person name="Thoulutsang D."/>
            <person name="Topham K."/>
            <person name="Topping I."/>
            <person name="Tsamla T."/>
            <person name="Vassiliev H."/>
            <person name="Vo A."/>
            <person name="Wangchuk T."/>
            <person name="Wangdi T."/>
            <person name="Weiand M."/>
            <person name="Wilkinson J."/>
            <person name="Wilson A."/>
            <person name="Yadav S."/>
            <person name="Young G."/>
            <person name="Yu Q."/>
            <person name="Zembek L."/>
            <person name="Zhong D."/>
            <person name="Zimmer A."/>
            <person name="Zwirko Z."/>
            <person name="Jaffe D.B."/>
            <person name="Alvarez P."/>
            <person name="Brockman W."/>
            <person name="Butler J."/>
            <person name="Chin C."/>
            <person name="Gnerre S."/>
            <person name="Grabherr M."/>
            <person name="Kleber M."/>
            <person name="Mauceli E."/>
            <person name="MacCallum I."/>
        </authorList>
    </citation>
    <scope>NUCLEOTIDE SEQUENCE [LARGE SCALE GENOMIC DNA]</scope>
    <source>
        <strain evidence="12 13">TSC#14021-0224.01</strain>
    </source>
</reference>
<evidence type="ECO:0000256" key="4">
    <source>
        <dbReference type="ARBA" id="ARBA00022771"/>
    </source>
</evidence>
<keyword evidence="6" id="KW-0238">DNA-binding</keyword>
<dbReference type="PROSITE" id="PS50157">
    <property type="entry name" value="ZINC_FINGER_C2H2_2"/>
    <property type="match status" value="7"/>
</dbReference>